<dbReference type="InterPro" id="IPR000014">
    <property type="entry name" value="PAS"/>
</dbReference>
<dbReference type="Pfam" id="PF08447">
    <property type="entry name" value="PAS_3"/>
    <property type="match status" value="1"/>
</dbReference>
<dbReference type="Proteomes" id="UP001352263">
    <property type="component" value="Unassembled WGS sequence"/>
</dbReference>
<name>A0ABU6J222_9BURK</name>
<dbReference type="Gene3D" id="3.20.20.450">
    <property type="entry name" value="EAL domain"/>
    <property type="match status" value="1"/>
</dbReference>
<dbReference type="InterPro" id="IPR000160">
    <property type="entry name" value="GGDEF_dom"/>
</dbReference>
<comment type="caution">
    <text evidence="6">The sequence shown here is derived from an EMBL/GenBank/DDBJ whole genome shotgun (WGS) entry which is preliminary data.</text>
</comment>
<dbReference type="InterPro" id="IPR013655">
    <property type="entry name" value="PAS_fold_3"/>
</dbReference>
<dbReference type="CDD" id="cd18773">
    <property type="entry name" value="PDC1_HK_sensor"/>
    <property type="match status" value="1"/>
</dbReference>
<dbReference type="InterPro" id="IPR035965">
    <property type="entry name" value="PAS-like_dom_sf"/>
</dbReference>
<dbReference type="CDD" id="cd01948">
    <property type="entry name" value="EAL"/>
    <property type="match status" value="1"/>
</dbReference>
<dbReference type="SMART" id="SM00052">
    <property type="entry name" value="EAL"/>
    <property type="match status" value="1"/>
</dbReference>
<dbReference type="Pfam" id="PF00990">
    <property type="entry name" value="GGDEF"/>
    <property type="match status" value="1"/>
</dbReference>
<proteinExistence type="predicted"/>
<dbReference type="InterPro" id="IPR035919">
    <property type="entry name" value="EAL_sf"/>
</dbReference>
<dbReference type="PROSITE" id="PS50887">
    <property type="entry name" value="GGDEF"/>
    <property type="match status" value="1"/>
</dbReference>
<dbReference type="PANTHER" id="PTHR44757">
    <property type="entry name" value="DIGUANYLATE CYCLASE DGCP"/>
    <property type="match status" value="1"/>
</dbReference>
<dbReference type="InterPro" id="IPR043128">
    <property type="entry name" value="Rev_trsase/Diguanyl_cyclase"/>
</dbReference>
<dbReference type="SUPFAM" id="SSF55073">
    <property type="entry name" value="Nucleotide cyclase"/>
    <property type="match status" value="1"/>
</dbReference>
<dbReference type="CDD" id="cd00130">
    <property type="entry name" value="PAS"/>
    <property type="match status" value="1"/>
</dbReference>
<dbReference type="SUPFAM" id="SSF55785">
    <property type="entry name" value="PYP-like sensor domain (PAS domain)"/>
    <property type="match status" value="2"/>
</dbReference>
<feature type="transmembrane region" description="Helical" evidence="1">
    <location>
        <begin position="22"/>
        <end position="43"/>
    </location>
</feature>
<organism evidence="6 7">
    <name type="scientific">Noviherbaspirillum album</name>
    <dbReference type="NCBI Taxonomy" id="3080276"/>
    <lineage>
        <taxon>Bacteria</taxon>
        <taxon>Pseudomonadati</taxon>
        <taxon>Pseudomonadota</taxon>
        <taxon>Betaproteobacteria</taxon>
        <taxon>Burkholderiales</taxon>
        <taxon>Oxalobacteraceae</taxon>
        <taxon>Noviherbaspirillum</taxon>
    </lineage>
</organism>
<feature type="domain" description="EAL" evidence="4">
    <location>
        <begin position="811"/>
        <end position="1063"/>
    </location>
</feature>
<sequence length="1064" mass="117036">MPTPKNTSLASDARPQRSVRTLLLWLVLGCLLPGIAGAIFLLVHEVRLSRSQLERDTLQTARALVQAVDTQILGVQRLGQGLATSDAIDQDNLGRFHAQARRTLDQAGLGSTISLSDAEGRLKVSTAAEFGTSLPMNGNPELVRRVFAERSPVISPLFSSSITGQSLMAVGVPVMRNGEAIYALTVTIESRGFNDLLRSQRLPDGWITTIFDDTGVIVARSQEVEKFTGQKAADSYISELKKGDEGHFEGANGVGVPVLVTYARSPLTGWRVAVNIPRETLAKELSRQVGILTLGILVLFIIALALAHLLSQKIVRSFQALVKPAAALGAGDEIIMPRVEVKEAALVAAALKEAADLLESRSAALRASDRDLAERSRALQRSEMRLKTLTEHAPVAIAVFDRQMCYLAASRLWLKNLKLEDRSVVGACHYDLVPGIPETWQDAHRRALAGETLCADADRFIREDGTEQWYRWEIWPWNDDTGGVGGIIISAEDVTARRQAERQLRDSESRLALALRAGNTAVWEIDVATQRLLPADDRLYSMLGYRAADMDTVGKWLDSIHEDERKSTGELLRDVVEGKRDNFSIEARYRTADGAWCWLLCQGMAGERTGDGRATRLVGTHTDINARKLAEQRAREAALHDPLTGLPNRALVFEYGNRLLAAAQRKHGQGALLFIDLDRFKPINDLYGHDVGDRVLQEVSRRLLSCTRAEDLVGRLGGDEFVILLPHLAPDLRRASIVALHAIETLNRRVMIDSLELSLSASIGISYYPAHATGMSELVHAADLAMYQAKQSGRANFQVYCDEFNQRADEAYLLEARLKQALKHGRLSLHYQPVIDMDSGMLTGAEALVRLADDGQAVGPQAFIPVAEAAGLIGELGEWVVREACRQHDAWLAAGLKVSIAINVSPLQFREKGFAEKMKRIILDAQIEPSFIQIEVTESAVMENIDEAIAILNRIKSLGVKVALDDFGTGYSSLSHLSSLPLDKLKVDQSFVRRIGCDHSSQLVTEAIIALGRSLKLEIIGEGIESEDAFLYLKEHGCNHAQGYWLSRPLPADQFAEWCTQQIS</sequence>
<evidence type="ECO:0000256" key="1">
    <source>
        <dbReference type="SAM" id="Phobius"/>
    </source>
</evidence>
<dbReference type="InterPro" id="IPR001633">
    <property type="entry name" value="EAL_dom"/>
</dbReference>
<feature type="transmembrane region" description="Helical" evidence="1">
    <location>
        <begin position="289"/>
        <end position="310"/>
    </location>
</feature>
<evidence type="ECO:0000259" key="5">
    <source>
        <dbReference type="PROSITE" id="PS50887"/>
    </source>
</evidence>
<evidence type="ECO:0000313" key="6">
    <source>
        <dbReference type="EMBL" id="MEC4717667.1"/>
    </source>
</evidence>
<dbReference type="SMART" id="SM00086">
    <property type="entry name" value="PAC"/>
    <property type="match status" value="2"/>
</dbReference>
<dbReference type="CDD" id="cd18774">
    <property type="entry name" value="PDC2_HK_sensor"/>
    <property type="match status" value="1"/>
</dbReference>
<keyword evidence="7" id="KW-1185">Reference proteome</keyword>
<dbReference type="Pfam" id="PF00563">
    <property type="entry name" value="EAL"/>
    <property type="match status" value="1"/>
</dbReference>
<gene>
    <name evidence="6" type="ORF">RY831_00730</name>
</gene>
<feature type="domain" description="PAC" evidence="3">
    <location>
        <begin position="583"/>
        <end position="636"/>
    </location>
</feature>
<dbReference type="SMART" id="SM00091">
    <property type="entry name" value="PAS"/>
    <property type="match status" value="2"/>
</dbReference>
<reference evidence="6 7" key="1">
    <citation type="submission" date="2023-10" db="EMBL/GenBank/DDBJ databases">
        <title>Noviherbaspirillum sp. CPCC 100848 genome assembly.</title>
        <authorList>
            <person name="Li X.Y."/>
            <person name="Fang X.M."/>
        </authorList>
    </citation>
    <scope>NUCLEOTIDE SEQUENCE [LARGE SCALE GENOMIC DNA]</scope>
    <source>
        <strain evidence="6 7">CPCC 100848</strain>
    </source>
</reference>
<dbReference type="PROSITE" id="PS50883">
    <property type="entry name" value="EAL"/>
    <property type="match status" value="1"/>
</dbReference>
<protein>
    <submittedName>
        <fullName evidence="6">EAL domain-containing protein</fullName>
    </submittedName>
</protein>
<dbReference type="PANTHER" id="PTHR44757:SF2">
    <property type="entry name" value="BIOFILM ARCHITECTURE MAINTENANCE PROTEIN MBAA"/>
    <property type="match status" value="1"/>
</dbReference>
<dbReference type="SMART" id="SM00267">
    <property type="entry name" value="GGDEF"/>
    <property type="match status" value="1"/>
</dbReference>
<feature type="domain" description="PAS" evidence="2">
    <location>
        <begin position="507"/>
        <end position="579"/>
    </location>
</feature>
<dbReference type="Pfam" id="PF08448">
    <property type="entry name" value="PAS_4"/>
    <property type="match status" value="1"/>
</dbReference>
<keyword evidence="1" id="KW-1133">Transmembrane helix</keyword>
<evidence type="ECO:0000259" key="2">
    <source>
        <dbReference type="PROSITE" id="PS50112"/>
    </source>
</evidence>
<keyword evidence="1" id="KW-0812">Transmembrane</keyword>
<accession>A0ABU6J222</accession>
<dbReference type="EMBL" id="JAWIIV010000001">
    <property type="protein sequence ID" value="MEC4717667.1"/>
    <property type="molecule type" value="Genomic_DNA"/>
</dbReference>
<dbReference type="PROSITE" id="PS50112">
    <property type="entry name" value="PAS"/>
    <property type="match status" value="1"/>
</dbReference>
<dbReference type="InterPro" id="IPR000700">
    <property type="entry name" value="PAS-assoc_C"/>
</dbReference>
<dbReference type="NCBIfam" id="TIGR00254">
    <property type="entry name" value="GGDEF"/>
    <property type="match status" value="1"/>
</dbReference>
<dbReference type="CDD" id="cd01949">
    <property type="entry name" value="GGDEF"/>
    <property type="match status" value="1"/>
</dbReference>
<dbReference type="NCBIfam" id="TIGR00229">
    <property type="entry name" value="sensory_box"/>
    <property type="match status" value="2"/>
</dbReference>
<feature type="domain" description="PAC" evidence="3">
    <location>
        <begin position="454"/>
        <end position="506"/>
    </location>
</feature>
<keyword evidence="1" id="KW-0472">Membrane</keyword>
<dbReference type="InterPro" id="IPR001610">
    <property type="entry name" value="PAC"/>
</dbReference>
<dbReference type="SUPFAM" id="SSF141868">
    <property type="entry name" value="EAL domain-like"/>
    <property type="match status" value="1"/>
</dbReference>
<dbReference type="Gene3D" id="3.30.70.270">
    <property type="match status" value="1"/>
</dbReference>
<dbReference type="PROSITE" id="PS50113">
    <property type="entry name" value="PAC"/>
    <property type="match status" value="2"/>
</dbReference>
<dbReference type="InterPro" id="IPR029787">
    <property type="entry name" value="Nucleotide_cyclase"/>
</dbReference>
<dbReference type="InterPro" id="IPR013656">
    <property type="entry name" value="PAS_4"/>
</dbReference>
<dbReference type="Gene3D" id="3.30.450.20">
    <property type="entry name" value="PAS domain"/>
    <property type="match status" value="3"/>
</dbReference>
<dbReference type="InterPro" id="IPR052155">
    <property type="entry name" value="Biofilm_reg_signaling"/>
</dbReference>
<evidence type="ECO:0000259" key="3">
    <source>
        <dbReference type="PROSITE" id="PS50113"/>
    </source>
</evidence>
<feature type="domain" description="GGDEF" evidence="5">
    <location>
        <begin position="668"/>
        <end position="802"/>
    </location>
</feature>
<evidence type="ECO:0000313" key="7">
    <source>
        <dbReference type="Proteomes" id="UP001352263"/>
    </source>
</evidence>
<evidence type="ECO:0000259" key="4">
    <source>
        <dbReference type="PROSITE" id="PS50883"/>
    </source>
</evidence>